<evidence type="ECO:0000256" key="1">
    <source>
        <dbReference type="ARBA" id="ARBA00007274"/>
    </source>
</evidence>
<name>A0A6M0SDH6_9CYAN</name>
<protein>
    <recommendedName>
        <fullName evidence="6">Acyltransferase</fullName>
    </recommendedName>
</protein>
<dbReference type="Gene3D" id="2.160.10.10">
    <property type="entry name" value="Hexapeptide repeat proteins"/>
    <property type="match status" value="1"/>
</dbReference>
<keyword evidence="2" id="KW-0808">Transferase</keyword>
<comment type="caution">
    <text evidence="4">The sequence shown here is derived from an EMBL/GenBank/DDBJ whole genome shotgun (WGS) entry which is preliminary data.</text>
</comment>
<dbReference type="Proteomes" id="UP000473574">
    <property type="component" value="Unassembled WGS sequence"/>
</dbReference>
<keyword evidence="3" id="KW-0677">Repeat</keyword>
<dbReference type="PROSITE" id="PS00101">
    <property type="entry name" value="HEXAPEP_TRANSFERASES"/>
    <property type="match status" value="1"/>
</dbReference>
<reference evidence="4 5" key="1">
    <citation type="journal article" date="2020" name="Microb. Ecol.">
        <title>Ecogenomics of the Marine Benthic Filamentous Cyanobacterium Adonisia.</title>
        <authorList>
            <person name="Walter J.M."/>
            <person name="Coutinho F.H."/>
            <person name="Leomil L."/>
            <person name="Hargreaves P.I."/>
            <person name="Campeao M.E."/>
            <person name="Vieira V.V."/>
            <person name="Silva B.S."/>
            <person name="Fistarol G.O."/>
            <person name="Salomon P.S."/>
            <person name="Sawabe T."/>
            <person name="Mino S."/>
            <person name="Hosokawa M."/>
            <person name="Miyashita H."/>
            <person name="Maruyama F."/>
            <person name="van Verk M.C."/>
            <person name="Dutilh B.E."/>
            <person name="Thompson C.C."/>
            <person name="Thompson F.L."/>
        </authorList>
    </citation>
    <scope>NUCLEOTIDE SEQUENCE [LARGE SCALE GENOMIC DNA]</scope>
    <source>
        <strain evidence="4 5">CCMR0082</strain>
    </source>
</reference>
<dbReference type="InterPro" id="IPR051159">
    <property type="entry name" value="Hexapeptide_acetyltransf"/>
</dbReference>
<evidence type="ECO:0000313" key="4">
    <source>
        <dbReference type="EMBL" id="NEZ66557.1"/>
    </source>
</evidence>
<organism evidence="4 5">
    <name type="scientific">Adonisia turfae CCMR0082</name>
    <dbReference type="NCBI Taxonomy" id="2304604"/>
    <lineage>
        <taxon>Bacteria</taxon>
        <taxon>Bacillati</taxon>
        <taxon>Cyanobacteriota</taxon>
        <taxon>Adonisia</taxon>
        <taxon>Adonisia turfae</taxon>
    </lineage>
</organism>
<gene>
    <name evidence="4" type="ORF">D0962_27990</name>
</gene>
<dbReference type="GO" id="GO:0008374">
    <property type="term" value="F:O-acyltransferase activity"/>
    <property type="evidence" value="ECO:0007669"/>
    <property type="project" value="TreeGrafter"/>
</dbReference>
<comment type="similarity">
    <text evidence="1">Belongs to the transferase hexapeptide repeat family.</text>
</comment>
<dbReference type="Pfam" id="PF00132">
    <property type="entry name" value="Hexapep"/>
    <property type="match status" value="1"/>
</dbReference>
<dbReference type="GO" id="GO:0031470">
    <property type="term" value="C:carboxysome"/>
    <property type="evidence" value="ECO:0007669"/>
    <property type="project" value="UniProtKB-ARBA"/>
</dbReference>
<dbReference type="GO" id="GO:0043886">
    <property type="term" value="F:structural constituent of carboxysome shell"/>
    <property type="evidence" value="ECO:0007669"/>
    <property type="project" value="UniProtKB-ARBA"/>
</dbReference>
<evidence type="ECO:0000313" key="5">
    <source>
        <dbReference type="Proteomes" id="UP000473574"/>
    </source>
</evidence>
<dbReference type="RefSeq" id="WP_163668827.1">
    <property type="nucleotide sequence ID" value="NZ_QZCE01000002.1"/>
</dbReference>
<dbReference type="PANTHER" id="PTHR23416:SF23">
    <property type="entry name" value="ACETYLTRANSFERASE C18B11.09C-RELATED"/>
    <property type="match status" value="1"/>
</dbReference>
<sequence>MKTVLKQLKLAYYTILAKIFYPECPWIITWNPLGIQGYIFWQKIININDARHIAWPVHFTSRIGGDITVGCMTSPGYAPSTYINGLNGVDFGDNVWMGPGIKIISANHDLENYERHLSAPRMKIGNNVWLGANVILLPGVTIGHDTVVGAGAVVTKSLPANVIAVGNPAKIIKQR</sequence>
<evidence type="ECO:0000256" key="2">
    <source>
        <dbReference type="ARBA" id="ARBA00022679"/>
    </source>
</evidence>
<dbReference type="InterPro" id="IPR011004">
    <property type="entry name" value="Trimer_LpxA-like_sf"/>
</dbReference>
<dbReference type="InterPro" id="IPR018357">
    <property type="entry name" value="Hexapep_transf_CS"/>
</dbReference>
<dbReference type="InterPro" id="IPR001451">
    <property type="entry name" value="Hexapep"/>
</dbReference>
<accession>A0A6M0SDH6</accession>
<evidence type="ECO:0008006" key="6">
    <source>
        <dbReference type="Google" id="ProtNLM"/>
    </source>
</evidence>
<dbReference type="SUPFAM" id="SSF51161">
    <property type="entry name" value="Trimeric LpxA-like enzymes"/>
    <property type="match status" value="1"/>
</dbReference>
<proteinExistence type="inferred from homology"/>
<evidence type="ECO:0000256" key="3">
    <source>
        <dbReference type="ARBA" id="ARBA00022737"/>
    </source>
</evidence>
<dbReference type="PANTHER" id="PTHR23416">
    <property type="entry name" value="SIALIC ACID SYNTHASE-RELATED"/>
    <property type="match status" value="1"/>
</dbReference>
<dbReference type="AlphaFoldDB" id="A0A6M0SDH6"/>
<dbReference type="EMBL" id="QZCE01000002">
    <property type="protein sequence ID" value="NEZ66557.1"/>
    <property type="molecule type" value="Genomic_DNA"/>
</dbReference>